<name>A0ACC3MWE7_9PEZI</name>
<accession>A0ACC3MWE7</accession>
<reference evidence="1" key="1">
    <citation type="submission" date="2023-07" db="EMBL/GenBank/DDBJ databases">
        <title>Black Yeasts Isolated from many extreme environments.</title>
        <authorList>
            <person name="Coleine C."/>
            <person name="Stajich J.E."/>
            <person name="Selbmann L."/>
        </authorList>
    </citation>
    <scope>NUCLEOTIDE SEQUENCE</scope>
    <source>
        <strain evidence="1">CCFEE 5714</strain>
    </source>
</reference>
<dbReference type="Proteomes" id="UP001281147">
    <property type="component" value="Unassembled WGS sequence"/>
</dbReference>
<protein>
    <submittedName>
        <fullName evidence="1">Uncharacterized protein</fullName>
    </submittedName>
</protein>
<keyword evidence="2" id="KW-1185">Reference proteome</keyword>
<evidence type="ECO:0000313" key="2">
    <source>
        <dbReference type="Proteomes" id="UP001281147"/>
    </source>
</evidence>
<gene>
    <name evidence="1" type="ORF">LTR37_013605</name>
</gene>
<proteinExistence type="predicted"/>
<organism evidence="1 2">
    <name type="scientific">Vermiconidia calcicola</name>
    <dbReference type="NCBI Taxonomy" id="1690605"/>
    <lineage>
        <taxon>Eukaryota</taxon>
        <taxon>Fungi</taxon>
        <taxon>Dikarya</taxon>
        <taxon>Ascomycota</taxon>
        <taxon>Pezizomycotina</taxon>
        <taxon>Dothideomycetes</taxon>
        <taxon>Dothideomycetidae</taxon>
        <taxon>Mycosphaerellales</taxon>
        <taxon>Extremaceae</taxon>
        <taxon>Vermiconidia</taxon>
    </lineage>
</organism>
<evidence type="ECO:0000313" key="1">
    <source>
        <dbReference type="EMBL" id="KAK3704774.1"/>
    </source>
</evidence>
<comment type="caution">
    <text evidence="1">The sequence shown here is derived from an EMBL/GenBank/DDBJ whole genome shotgun (WGS) entry which is preliminary data.</text>
</comment>
<sequence>MNDTSINQLPLGATSSEKRPHMVARPVDADLDKVVDPHVPVKYRGTEADKKDMLVHGKQQELRRNFKYMPPDVTPLTGDIHALTEIFRFLTMTGFSSMIVCAWEGILALLFYTSVNGGTGMLFFGFIATQLSMLFVYLSVAEMASMSPTAAGQYSWVSEFGPPRYQRMLSYLTGWLCATGWNTFLASVCFMVGTIIQGLIALNDANYGFQAWHGTLLTIAIISLCIFWNVILAGKLPLTEGVAVIVHICGLFAVIIPLWCLGPIADASTLTTFVNNGGWPTVGLSCMVGIIGPLSITIGYDSPVHMAEEIHDASRNLPRAILAAVGLNAFLSFLMIITLVFTQGDGGADDLTGYPFITIFYNAVQDYGGTNAMVFLVIFGLTNCAISETATASRQVWSFARDNGLPFSRWLSQVSPGQNIPVRAVSVCFIVVVLLSLINLGSYVALNAINSLAAVSLLTSYMVTIGCLIWRRLFGEPLPPRKWSLGKYGLAINCIAFCLLLPLWLFAFWPLYNHPGPADLNWAFLMFCGVLSIAGANWVLNARHQYIGPAVQIKRELEYQSS</sequence>
<dbReference type="EMBL" id="JAUTXU010000135">
    <property type="protein sequence ID" value="KAK3704774.1"/>
    <property type="molecule type" value="Genomic_DNA"/>
</dbReference>